<feature type="compositionally biased region" description="Basic and acidic residues" evidence="1">
    <location>
        <begin position="183"/>
        <end position="225"/>
    </location>
</feature>
<dbReference type="Gene3D" id="1.25.40.180">
    <property type="match status" value="1"/>
</dbReference>
<evidence type="ECO:0000313" key="2">
    <source>
        <dbReference type="EMBL" id="CAD7430048.1"/>
    </source>
</evidence>
<organism evidence="2">
    <name type="scientific">Timema monikensis</name>
    <dbReference type="NCBI Taxonomy" id="170555"/>
    <lineage>
        <taxon>Eukaryota</taxon>
        <taxon>Metazoa</taxon>
        <taxon>Ecdysozoa</taxon>
        <taxon>Arthropoda</taxon>
        <taxon>Hexapoda</taxon>
        <taxon>Insecta</taxon>
        <taxon>Pterygota</taxon>
        <taxon>Neoptera</taxon>
        <taxon>Polyneoptera</taxon>
        <taxon>Phasmatodea</taxon>
        <taxon>Timematodea</taxon>
        <taxon>Timematoidea</taxon>
        <taxon>Timematidae</taxon>
        <taxon>Timema</taxon>
    </lineage>
</organism>
<dbReference type="InterPro" id="IPR050781">
    <property type="entry name" value="CWC22_splicing_factor"/>
</dbReference>
<dbReference type="EMBL" id="OB794319">
    <property type="protein sequence ID" value="CAD7430048.1"/>
    <property type="molecule type" value="Genomic_DNA"/>
</dbReference>
<dbReference type="PANTHER" id="PTHR18034">
    <property type="entry name" value="CELL CYCLE CONTROL PROTEIN CWF22-RELATED"/>
    <property type="match status" value="1"/>
</dbReference>
<gene>
    <name evidence="2" type="ORF">TMSB3V08_LOCUS6817</name>
</gene>
<feature type="compositionally biased region" description="Polar residues" evidence="1">
    <location>
        <begin position="227"/>
        <end position="237"/>
    </location>
</feature>
<dbReference type="GO" id="GO:0003723">
    <property type="term" value="F:RNA binding"/>
    <property type="evidence" value="ECO:0007669"/>
    <property type="project" value="TreeGrafter"/>
</dbReference>
<name>A0A7R9E9X5_9NEOP</name>
<dbReference type="SUPFAM" id="SSF48371">
    <property type="entry name" value="ARM repeat"/>
    <property type="match status" value="1"/>
</dbReference>
<evidence type="ECO:0000256" key="1">
    <source>
        <dbReference type="SAM" id="MobiDB-lite"/>
    </source>
</evidence>
<feature type="region of interest" description="Disordered" evidence="1">
    <location>
        <begin position="1"/>
        <end position="245"/>
    </location>
</feature>
<dbReference type="GO" id="GO:0071013">
    <property type="term" value="C:catalytic step 2 spliceosome"/>
    <property type="evidence" value="ECO:0007669"/>
    <property type="project" value="TreeGrafter"/>
</dbReference>
<dbReference type="PANTHER" id="PTHR18034:SF3">
    <property type="entry name" value="PRE-MRNA-SPLICING FACTOR CWC22 HOMOLOG"/>
    <property type="match status" value="1"/>
</dbReference>
<accession>A0A7R9E9X5</accession>
<proteinExistence type="predicted"/>
<feature type="compositionally biased region" description="Basic and acidic residues" evidence="1">
    <location>
        <begin position="46"/>
        <end position="56"/>
    </location>
</feature>
<protein>
    <submittedName>
        <fullName evidence="2">Uncharacterized protein</fullName>
    </submittedName>
</protein>
<feature type="compositionally biased region" description="Basic and acidic residues" evidence="1">
    <location>
        <begin position="134"/>
        <end position="153"/>
    </location>
</feature>
<feature type="compositionally biased region" description="Basic and acidic residues" evidence="1">
    <location>
        <begin position="72"/>
        <end position="119"/>
    </location>
</feature>
<dbReference type="InterPro" id="IPR016024">
    <property type="entry name" value="ARM-type_fold"/>
</dbReference>
<feature type="compositionally biased region" description="Basic and acidic residues" evidence="1">
    <location>
        <begin position="26"/>
        <end position="39"/>
    </location>
</feature>
<dbReference type="AlphaFoldDB" id="A0A7R9E9X5"/>
<reference evidence="2" key="1">
    <citation type="submission" date="2020-11" db="EMBL/GenBank/DDBJ databases">
        <authorList>
            <person name="Tran Van P."/>
        </authorList>
    </citation>
    <scope>NUCLEOTIDE SEQUENCE</scope>
</reference>
<dbReference type="GO" id="GO:0000398">
    <property type="term" value="P:mRNA splicing, via spliceosome"/>
    <property type="evidence" value="ECO:0007669"/>
    <property type="project" value="TreeGrafter"/>
</dbReference>
<sequence>MSKIHKEKYKSTFKDKNHGKKHSKSSKADRASESKTTEDKEPEDAWDVKKYSDKFRNKSPVEISPSVGSRYYGEHSKETNKDQLHLDDDIIEDRKTEHYREKRDNIRQRDNFFENENHLNRRPRSSRNNFDENDSYRERRLHKDNGNPDKRSSNEYQSKKPSRSSGDSEKEYSRGSNFHHERRSSQVKEKHMPRKERFDDRNQMARRKHDSEVQRIKSLSGEKRKNMTNLSGNNIKDSTLPARDPSVITSSQKKTVDLLTSKTGGAYIPPAKLRMMQAQITDKSSAAYQRIAWEALKKSIHGHINKINTSNIGIIVRELFKENVVRGRGLLCRSIIQAQAASPTFTNVYAALVAVINTKVELEEVNPHLRGGRVENHLGTPPVHPTEIQTSISLSSAVELNTTNALANYATRGGFLQGQ</sequence>